<dbReference type="InterPro" id="IPR001387">
    <property type="entry name" value="Cro/C1-type_HTH"/>
</dbReference>
<organism evidence="2">
    <name type="scientific">Siphoviridae sp. ctorp6</name>
    <dbReference type="NCBI Taxonomy" id="2825673"/>
    <lineage>
        <taxon>Viruses</taxon>
        <taxon>Duplodnaviria</taxon>
        <taxon>Heunggongvirae</taxon>
        <taxon>Uroviricota</taxon>
        <taxon>Caudoviricetes</taxon>
    </lineage>
</organism>
<dbReference type="SMART" id="SM00530">
    <property type="entry name" value="HTH_XRE"/>
    <property type="match status" value="1"/>
</dbReference>
<dbReference type="SUPFAM" id="SSF47413">
    <property type="entry name" value="lambda repressor-like DNA-binding domains"/>
    <property type="match status" value="1"/>
</dbReference>
<dbReference type="CDD" id="cd06529">
    <property type="entry name" value="S24_LexA-like"/>
    <property type="match status" value="1"/>
</dbReference>
<dbReference type="PANTHER" id="PTHR33516">
    <property type="entry name" value="LEXA REPRESSOR"/>
    <property type="match status" value="1"/>
</dbReference>
<dbReference type="Gene3D" id="2.10.109.10">
    <property type="entry name" value="Umud Fragment, subunit A"/>
    <property type="match status" value="1"/>
</dbReference>
<sequence>MYERYEKILAEKGLTSYQVSKATGVSQAVLSSWKVKRSKPKFSSIKKIADFLGVSIDYLMGESNEKIERPEKKEHMVQMPLYSQICCGNGGFVDDDIIDYISLPDTILNPKKTYFAQYAKGNSMIDANIHDGDLLIFELTNILENGQIGCFCIDNNEAMCKKYYKTDSGIIMLQPANDKYDPIAVTVENQCFRIIGKLVGVYNIR</sequence>
<dbReference type="EMBL" id="BK015394">
    <property type="protein sequence ID" value="DAE04771.1"/>
    <property type="molecule type" value="Genomic_DNA"/>
</dbReference>
<dbReference type="PANTHER" id="PTHR33516:SF2">
    <property type="entry name" value="LEXA REPRESSOR-RELATED"/>
    <property type="match status" value="1"/>
</dbReference>
<dbReference type="InterPro" id="IPR050077">
    <property type="entry name" value="LexA_repressor"/>
</dbReference>
<dbReference type="InterPro" id="IPR036286">
    <property type="entry name" value="LexA/Signal_pep-like_sf"/>
</dbReference>
<feature type="domain" description="HTH cro/C1-type" evidence="1">
    <location>
        <begin position="11"/>
        <end position="59"/>
    </location>
</feature>
<dbReference type="PROSITE" id="PS50943">
    <property type="entry name" value="HTH_CROC1"/>
    <property type="match status" value="1"/>
</dbReference>
<accession>A0A8S5PE94</accession>
<dbReference type="InterPro" id="IPR039418">
    <property type="entry name" value="LexA-like"/>
</dbReference>
<dbReference type="Gene3D" id="1.10.260.40">
    <property type="entry name" value="lambda repressor-like DNA-binding domains"/>
    <property type="match status" value="1"/>
</dbReference>
<dbReference type="InterPro" id="IPR015927">
    <property type="entry name" value="Peptidase_S24_S26A/B/C"/>
</dbReference>
<dbReference type="SUPFAM" id="SSF51306">
    <property type="entry name" value="LexA/Signal peptidase"/>
    <property type="match status" value="1"/>
</dbReference>
<proteinExistence type="predicted"/>
<dbReference type="InterPro" id="IPR010982">
    <property type="entry name" value="Lambda_DNA-bd_dom_sf"/>
</dbReference>
<reference evidence="2" key="1">
    <citation type="journal article" date="2021" name="Proc. Natl. Acad. Sci. U.S.A.">
        <title>A Catalog of Tens of Thousands of Viruses from Human Metagenomes Reveals Hidden Associations with Chronic Diseases.</title>
        <authorList>
            <person name="Tisza M.J."/>
            <person name="Buck C.B."/>
        </authorList>
    </citation>
    <scope>NUCLEOTIDE SEQUENCE</scope>
    <source>
        <strain evidence="2">Ctorp6</strain>
    </source>
</reference>
<name>A0A8S5PE94_9CAUD</name>
<dbReference type="Pfam" id="PF00717">
    <property type="entry name" value="Peptidase_S24"/>
    <property type="match status" value="1"/>
</dbReference>
<evidence type="ECO:0000313" key="2">
    <source>
        <dbReference type="EMBL" id="DAE04771.1"/>
    </source>
</evidence>
<dbReference type="GO" id="GO:0003677">
    <property type="term" value="F:DNA binding"/>
    <property type="evidence" value="ECO:0007669"/>
    <property type="project" value="InterPro"/>
</dbReference>
<dbReference type="Pfam" id="PF01381">
    <property type="entry name" value="HTH_3"/>
    <property type="match status" value="1"/>
</dbReference>
<dbReference type="CDD" id="cd00093">
    <property type="entry name" value="HTH_XRE"/>
    <property type="match status" value="1"/>
</dbReference>
<evidence type="ECO:0000259" key="1">
    <source>
        <dbReference type="PROSITE" id="PS50943"/>
    </source>
</evidence>
<protein>
    <submittedName>
        <fullName evidence="2">Repressor protein CI</fullName>
    </submittedName>
</protein>